<dbReference type="Proteomes" id="UP000784294">
    <property type="component" value="Unassembled WGS sequence"/>
</dbReference>
<proteinExistence type="predicted"/>
<accession>A0A3S5AQQ1</accession>
<keyword evidence="2" id="KW-1185">Reference proteome</keyword>
<protein>
    <submittedName>
        <fullName evidence="1">Uncharacterized protein</fullName>
    </submittedName>
</protein>
<sequence>MGAANEPASSGGFCFSTNHSALSVSVVRSSNTKLDFVLTSHPTIIKNENTPQMSSLLAIHGDTVEHSNACETSSISKKCRCLSLSLKVSMIFHQVRNRQAYRYPSIIPTFLTEQASLHSHRLRTTCVSLDGLRL</sequence>
<organism evidence="1 2">
    <name type="scientific">Protopolystoma xenopodis</name>
    <dbReference type="NCBI Taxonomy" id="117903"/>
    <lineage>
        <taxon>Eukaryota</taxon>
        <taxon>Metazoa</taxon>
        <taxon>Spiralia</taxon>
        <taxon>Lophotrochozoa</taxon>
        <taxon>Platyhelminthes</taxon>
        <taxon>Monogenea</taxon>
        <taxon>Polyopisthocotylea</taxon>
        <taxon>Polystomatidea</taxon>
        <taxon>Polystomatidae</taxon>
        <taxon>Protopolystoma</taxon>
    </lineage>
</organism>
<evidence type="ECO:0000313" key="2">
    <source>
        <dbReference type="Proteomes" id="UP000784294"/>
    </source>
</evidence>
<evidence type="ECO:0000313" key="1">
    <source>
        <dbReference type="EMBL" id="VEL22709.1"/>
    </source>
</evidence>
<dbReference type="AlphaFoldDB" id="A0A3S5AQQ1"/>
<reference evidence="1" key="1">
    <citation type="submission" date="2018-11" db="EMBL/GenBank/DDBJ databases">
        <authorList>
            <consortium name="Pathogen Informatics"/>
        </authorList>
    </citation>
    <scope>NUCLEOTIDE SEQUENCE</scope>
</reference>
<name>A0A3S5AQQ1_9PLAT</name>
<comment type="caution">
    <text evidence="1">The sequence shown here is derived from an EMBL/GenBank/DDBJ whole genome shotgun (WGS) entry which is preliminary data.</text>
</comment>
<dbReference type="EMBL" id="CAAALY010057993">
    <property type="protein sequence ID" value="VEL22709.1"/>
    <property type="molecule type" value="Genomic_DNA"/>
</dbReference>
<gene>
    <name evidence="1" type="ORF">PXEA_LOCUS16149</name>
</gene>